<evidence type="ECO:0000256" key="2">
    <source>
        <dbReference type="SAM" id="SignalP"/>
    </source>
</evidence>
<dbReference type="OrthoDB" id="4733706at2759"/>
<keyword evidence="1" id="KW-0472">Membrane</keyword>
<dbReference type="InterPro" id="IPR007567">
    <property type="entry name" value="Mid2_dom"/>
</dbReference>
<evidence type="ECO:0000259" key="3">
    <source>
        <dbReference type="Pfam" id="PF04478"/>
    </source>
</evidence>
<dbReference type="VEuPathDB" id="FungiDB:F503_06904"/>
<sequence length="594" mass="62206">MHVSSIAMAASFVGSALAMSIPDSAISVPYDSYQALRRSLAKYSLLSRDTTLKNSTSIAKGFDGVTLYSGTFEFEPVEDAEAQIELSVVCTTCYVTADITAELRISNQYNASAGIEDVADKVFDDVVNITEKIVDDLQVSFGDNMYDFFTLDFEGLEWPVIDVDFALDTLVSDLPDVHFSVTLDNFDFYVELATSLTGSASYALNLYTSQTEFGIRVDSNNEIGVFITVDLLMSANGAVNMDHGFHLSIDDGLAFVIDLFSSNMSSLVFNGGAFEFLPITVDGEIELNAILRVGLHAGVGLSVPQKYRVGYGAGIDTVMFVDVANLTTVVTASNNGTAGTAAGIDGECSGDFAAEAIFELGVGAGVGASVVVDDLFSWGIGPTALLPVYFTTVGACAGGAMAVSSPAAVSAVPTATAAAVRRDAIETTLSTSVTYSAVGCKSTGLANCPVSLQTTIIKKTEISTVLTVDDDAADPTWPASIATTDISTTTFGEAVKSMLMSASGTPTLYTPPSPTVTGANGEPTHGTPDTTTVFGHTITNKTRNIIIGVTVGVGVPLLALIIFGFVACVKKRSTKARDSKYNPVVTEESYVVGK</sequence>
<protein>
    <recommendedName>
        <fullName evidence="3">Mid2 domain-containing protein</fullName>
    </recommendedName>
</protein>
<dbReference type="Proteomes" id="UP000016923">
    <property type="component" value="Unassembled WGS sequence"/>
</dbReference>
<gene>
    <name evidence="4" type="ORF">F503_06904</name>
</gene>
<organism evidence="4 5">
    <name type="scientific">Ophiostoma piceae (strain UAMH 11346)</name>
    <name type="common">Sap stain fungus</name>
    <dbReference type="NCBI Taxonomy" id="1262450"/>
    <lineage>
        <taxon>Eukaryota</taxon>
        <taxon>Fungi</taxon>
        <taxon>Dikarya</taxon>
        <taxon>Ascomycota</taxon>
        <taxon>Pezizomycotina</taxon>
        <taxon>Sordariomycetes</taxon>
        <taxon>Sordariomycetidae</taxon>
        <taxon>Ophiostomatales</taxon>
        <taxon>Ophiostomataceae</taxon>
        <taxon>Ophiostoma</taxon>
    </lineage>
</organism>
<dbReference type="HOGENOM" id="CLU_025283_0_0_1"/>
<dbReference type="AlphaFoldDB" id="S3CR96"/>
<feature type="signal peptide" evidence="2">
    <location>
        <begin position="1"/>
        <end position="18"/>
    </location>
</feature>
<accession>S3CR96</accession>
<evidence type="ECO:0000313" key="4">
    <source>
        <dbReference type="EMBL" id="EPE09128.1"/>
    </source>
</evidence>
<dbReference type="EMBL" id="KE148147">
    <property type="protein sequence ID" value="EPE09128.1"/>
    <property type="molecule type" value="Genomic_DNA"/>
</dbReference>
<keyword evidence="2" id="KW-0732">Signal</keyword>
<name>S3CR96_OPHP1</name>
<reference evidence="4 5" key="1">
    <citation type="journal article" date="2013" name="BMC Genomics">
        <title>The genome and transcriptome of the pine saprophyte Ophiostoma piceae, and a comparison with the bark beetle-associated pine pathogen Grosmannia clavigera.</title>
        <authorList>
            <person name="Haridas S."/>
            <person name="Wang Y."/>
            <person name="Lim L."/>
            <person name="Massoumi Alamouti S."/>
            <person name="Jackman S."/>
            <person name="Docking R."/>
            <person name="Robertson G."/>
            <person name="Birol I."/>
            <person name="Bohlmann J."/>
            <person name="Breuil C."/>
        </authorList>
    </citation>
    <scope>NUCLEOTIDE SEQUENCE [LARGE SCALE GENOMIC DNA]</scope>
    <source>
        <strain evidence="4 5">UAMH 11346</strain>
    </source>
</reference>
<feature type="transmembrane region" description="Helical" evidence="1">
    <location>
        <begin position="545"/>
        <end position="569"/>
    </location>
</feature>
<proteinExistence type="predicted"/>
<keyword evidence="5" id="KW-1185">Reference proteome</keyword>
<dbReference type="Pfam" id="PF04478">
    <property type="entry name" value="Mid2"/>
    <property type="match status" value="1"/>
</dbReference>
<keyword evidence="1" id="KW-0812">Transmembrane</keyword>
<dbReference type="eggNOG" id="ENOG502RV0S">
    <property type="taxonomic scope" value="Eukaryota"/>
</dbReference>
<feature type="domain" description="Mid2" evidence="3">
    <location>
        <begin position="530"/>
        <end position="580"/>
    </location>
</feature>
<dbReference type="STRING" id="1262450.S3CR96"/>
<evidence type="ECO:0000256" key="1">
    <source>
        <dbReference type="SAM" id="Phobius"/>
    </source>
</evidence>
<feature type="chain" id="PRO_5004518859" description="Mid2 domain-containing protein" evidence="2">
    <location>
        <begin position="19"/>
        <end position="594"/>
    </location>
</feature>
<dbReference type="OMA" id="WGPTPNT"/>
<evidence type="ECO:0000313" key="5">
    <source>
        <dbReference type="Proteomes" id="UP000016923"/>
    </source>
</evidence>
<keyword evidence="1" id="KW-1133">Transmembrane helix</keyword>